<keyword evidence="1" id="KW-0812">Transmembrane</keyword>
<feature type="transmembrane region" description="Helical" evidence="1">
    <location>
        <begin position="38"/>
        <end position="58"/>
    </location>
</feature>
<reference evidence="3" key="1">
    <citation type="journal article" date="2007" name="Nature">
        <title>The grapevine genome sequence suggests ancestral hexaploidization in major angiosperm phyla.</title>
        <authorList>
            <consortium name="The French-Italian Public Consortium for Grapevine Genome Characterization."/>
            <person name="Jaillon O."/>
            <person name="Aury J.-M."/>
            <person name="Noel B."/>
            <person name="Policriti A."/>
            <person name="Clepet C."/>
            <person name="Casagrande A."/>
            <person name="Choisne N."/>
            <person name="Aubourg S."/>
            <person name="Vitulo N."/>
            <person name="Jubin C."/>
            <person name="Vezzi A."/>
            <person name="Legeai F."/>
            <person name="Hugueney P."/>
            <person name="Dasilva C."/>
            <person name="Horner D."/>
            <person name="Mica E."/>
            <person name="Jublot D."/>
            <person name="Poulain J."/>
            <person name="Bruyere C."/>
            <person name="Billault A."/>
            <person name="Segurens B."/>
            <person name="Gouyvenoux M."/>
            <person name="Ugarte E."/>
            <person name="Cattonaro F."/>
            <person name="Anthouard V."/>
            <person name="Vico V."/>
            <person name="Del Fabbro C."/>
            <person name="Alaux M."/>
            <person name="Di Gaspero G."/>
            <person name="Dumas V."/>
            <person name="Felice N."/>
            <person name="Paillard S."/>
            <person name="Juman I."/>
            <person name="Moroldo M."/>
            <person name="Scalabrin S."/>
            <person name="Canaguier A."/>
            <person name="Le Clainche I."/>
            <person name="Malacrida G."/>
            <person name="Durand E."/>
            <person name="Pesole G."/>
            <person name="Laucou V."/>
            <person name="Chatelet P."/>
            <person name="Merdinoglu D."/>
            <person name="Delledonne M."/>
            <person name="Pezzotti M."/>
            <person name="Lecharny A."/>
            <person name="Scarpelli C."/>
            <person name="Artiguenave F."/>
            <person name="Pe M.E."/>
            <person name="Valle G."/>
            <person name="Morgante M."/>
            <person name="Caboche M."/>
            <person name="Adam-Blondon A.-F."/>
            <person name="Weissenbach J."/>
            <person name="Quetier F."/>
            <person name="Wincker P."/>
        </authorList>
    </citation>
    <scope>NUCLEOTIDE SEQUENCE [LARGE SCALE GENOMIC DNA]</scope>
    <source>
        <strain evidence="3">cv. Pinot noir / PN40024</strain>
    </source>
</reference>
<evidence type="ECO:0000313" key="2">
    <source>
        <dbReference type="EMBL" id="CCB58821.1"/>
    </source>
</evidence>
<dbReference type="eggNOG" id="KOG0498">
    <property type="taxonomic scope" value="Eukaryota"/>
</dbReference>
<dbReference type="InParanoid" id="F6HVV8"/>
<evidence type="ECO:0000256" key="1">
    <source>
        <dbReference type="SAM" id="Phobius"/>
    </source>
</evidence>
<dbReference type="Proteomes" id="UP000009183">
    <property type="component" value="Chromosome 17"/>
</dbReference>
<accession>F6HVV8</accession>
<dbReference type="AlphaFoldDB" id="F6HVV8"/>
<keyword evidence="1" id="KW-1133">Transmembrane helix</keyword>
<sequence length="138" mass="15565">MGGSDEGDDGKGRRAVSVASVDYNEEFKGRRDSIVERLYTPVIMILLVLPMSLGSSGANYAKNLLRTAVLVQYIPRLYRLLEDLQYRVYLTSSAKRPNCPLVFGKATITKSFLEDQIKPREDKLFCIEVVGEDEEIRS</sequence>
<dbReference type="PaxDb" id="29760-VIT_17s0053g00930.t01"/>
<keyword evidence="1" id="KW-0472">Membrane</keyword>
<keyword evidence="3" id="KW-1185">Reference proteome</keyword>
<protein>
    <submittedName>
        <fullName evidence="2">Uncharacterized protein</fullName>
    </submittedName>
</protein>
<proteinExistence type="predicted"/>
<name>F6HVV8_VITVI</name>
<evidence type="ECO:0000313" key="3">
    <source>
        <dbReference type="Proteomes" id="UP000009183"/>
    </source>
</evidence>
<gene>
    <name evidence="2" type="ordered locus">VIT_17s0053g00930</name>
</gene>
<dbReference type="HOGENOM" id="CLU_1858906_0_0_1"/>
<organism evidence="2 3">
    <name type="scientific">Vitis vinifera</name>
    <name type="common">Grape</name>
    <dbReference type="NCBI Taxonomy" id="29760"/>
    <lineage>
        <taxon>Eukaryota</taxon>
        <taxon>Viridiplantae</taxon>
        <taxon>Streptophyta</taxon>
        <taxon>Embryophyta</taxon>
        <taxon>Tracheophyta</taxon>
        <taxon>Spermatophyta</taxon>
        <taxon>Magnoliopsida</taxon>
        <taxon>eudicotyledons</taxon>
        <taxon>Gunneridae</taxon>
        <taxon>Pentapetalae</taxon>
        <taxon>rosids</taxon>
        <taxon>Vitales</taxon>
        <taxon>Vitaceae</taxon>
        <taxon>Viteae</taxon>
        <taxon>Vitis</taxon>
    </lineage>
</organism>
<dbReference type="EMBL" id="FN596258">
    <property type="protein sequence ID" value="CCB58821.1"/>
    <property type="molecule type" value="Genomic_DNA"/>
</dbReference>